<dbReference type="PANTHER" id="PTHR10357">
    <property type="entry name" value="ALPHA-AMYLASE FAMILY MEMBER"/>
    <property type="match status" value="1"/>
</dbReference>
<evidence type="ECO:0000259" key="2">
    <source>
        <dbReference type="SMART" id="SM00642"/>
    </source>
</evidence>
<dbReference type="InterPro" id="IPR017853">
    <property type="entry name" value="GH"/>
</dbReference>
<proteinExistence type="inferred from homology"/>
<dbReference type="RefSeq" id="WP_284359311.1">
    <property type="nucleotide sequence ID" value="NZ_BPFZ01000004.1"/>
</dbReference>
<keyword evidence="4" id="KW-1185">Reference proteome</keyword>
<comment type="similarity">
    <text evidence="1">Belongs to the glycosyl hydrolase 13 family.</text>
</comment>
<comment type="caution">
    <text evidence="3">The sequence shown here is derived from an EMBL/GenBank/DDBJ whole genome shotgun (WGS) entry which is preliminary data.</text>
</comment>
<dbReference type="SUPFAM" id="SSF51445">
    <property type="entry name" value="(Trans)glycosidases"/>
    <property type="match status" value="1"/>
</dbReference>
<dbReference type="Gene3D" id="3.90.400.10">
    <property type="entry name" value="Oligo-1,6-glucosidase, Domain 2"/>
    <property type="match status" value="1"/>
</dbReference>
<reference evidence="3" key="2">
    <citation type="journal article" date="2023" name="ISME Commun">
        <title>Characterization of a bloom-associated alphaproteobacterial lineage, 'Candidatus Phycosocius': insights into freshwater algal-bacterial interactions.</title>
        <authorList>
            <person name="Tanabe Y."/>
            <person name="Yamaguchi H."/>
            <person name="Yoshida M."/>
            <person name="Kai A."/>
            <person name="Okazaki Y."/>
        </authorList>
    </citation>
    <scope>NUCLEOTIDE SEQUENCE</scope>
    <source>
        <strain evidence="3">BOTRYCO-1</strain>
    </source>
</reference>
<evidence type="ECO:0000313" key="4">
    <source>
        <dbReference type="Proteomes" id="UP001161064"/>
    </source>
</evidence>
<dbReference type="InterPro" id="IPR006047">
    <property type="entry name" value="GH13_cat_dom"/>
</dbReference>
<evidence type="ECO:0000256" key="1">
    <source>
        <dbReference type="ARBA" id="ARBA00008061"/>
    </source>
</evidence>
<gene>
    <name evidence="3" type="ORF">PsB1_0839</name>
</gene>
<evidence type="ECO:0000313" key="3">
    <source>
        <dbReference type="EMBL" id="GIU66685.1"/>
    </source>
</evidence>
<dbReference type="InterPro" id="IPR045857">
    <property type="entry name" value="O16G_dom_2"/>
</dbReference>
<reference evidence="3" key="1">
    <citation type="submission" date="2021-05" db="EMBL/GenBank/DDBJ databases">
        <authorList>
            <person name="Tanabe Y."/>
        </authorList>
    </citation>
    <scope>NUCLEOTIDE SEQUENCE</scope>
    <source>
        <strain evidence="3">BOTRYCO-1</strain>
    </source>
</reference>
<dbReference type="Proteomes" id="UP001161064">
    <property type="component" value="Unassembled WGS sequence"/>
</dbReference>
<accession>A0ABQ4PUM0</accession>
<dbReference type="Pfam" id="PF00128">
    <property type="entry name" value="Alpha-amylase"/>
    <property type="match status" value="1"/>
</dbReference>
<feature type="domain" description="Glycosyl hydrolase family 13 catalytic" evidence="2">
    <location>
        <begin position="20"/>
        <end position="412"/>
    </location>
</feature>
<dbReference type="PANTHER" id="PTHR10357:SF179">
    <property type="entry name" value="NEUTRAL AND BASIC AMINO ACID TRANSPORT PROTEIN RBAT"/>
    <property type="match status" value="1"/>
</dbReference>
<organism evidence="3 4">
    <name type="scientific">Candidatus Phycosocius spiralis</name>
    <dbReference type="NCBI Taxonomy" id="2815099"/>
    <lineage>
        <taxon>Bacteria</taxon>
        <taxon>Pseudomonadati</taxon>
        <taxon>Pseudomonadota</taxon>
        <taxon>Alphaproteobacteria</taxon>
        <taxon>Caulobacterales</taxon>
        <taxon>Caulobacterales incertae sedis</taxon>
        <taxon>Candidatus Phycosocius</taxon>
    </lineage>
</organism>
<dbReference type="SMART" id="SM00642">
    <property type="entry name" value="Aamy"/>
    <property type="match status" value="1"/>
</dbReference>
<protein>
    <submittedName>
        <fullName evidence="3">Glucohydrolase</fullName>
    </submittedName>
</protein>
<dbReference type="Gene3D" id="3.20.20.80">
    <property type="entry name" value="Glycosidases"/>
    <property type="match status" value="1"/>
</dbReference>
<sequence>MDAKATPIDRDWWKRRPVYQIYPRSFLDTNGDGVGDLVGITQGLTALKALGAGIVWLSPIFFSPMADNGYDMADYCRIDPRFGTMADFEALLAQAALLDLKIVLDIALNHTSIEHPWFVAAARDPTSPYRDFYHWREKPNNWHSIFGGPAWSQVPDGAYYLHLFDKTQADLNWDNPTVRQHIYEAMRFWLTKGVSGFRLDVVTVISKPAGLPDVADPSPGPLYKALAIGPNLHPWLREMRREVFDHYDCVAIGEGPGLNPVRAAQLVDPADPMLDMIYHFDFVDPPQRANQPWDRVWFKSVFSRWDQAIGPRGWNTCVLGNHDLRRLISRFGDQNVNDGQVAKALAAAYLLQRATPFIYQGDELGLGDTIITSFEDLNDVWAKTTYRLELEVGGTEAQALAKAAAMTRDHARTPYPWTPLGGFTTGTPWLKPTLNKGGVDLATQMADPNSVWSFYRFALKLREADPATWIFGAYEDIAPEHPDVFVFKRGEYGLVSINFGSQPYHLCDLDHNLLEGRRLLAAFGDVEGDQLGPWACCIFGRGN</sequence>
<dbReference type="EMBL" id="BPFZ01000004">
    <property type="protein sequence ID" value="GIU66685.1"/>
    <property type="molecule type" value="Genomic_DNA"/>
</dbReference>
<name>A0ABQ4PUM0_9PROT</name>